<evidence type="ECO:0000313" key="6">
    <source>
        <dbReference type="EMBL" id="SFJ68357.1"/>
    </source>
</evidence>
<keyword evidence="3 5" id="KW-1133">Transmembrane helix</keyword>
<evidence type="ECO:0000256" key="2">
    <source>
        <dbReference type="ARBA" id="ARBA00022692"/>
    </source>
</evidence>
<dbReference type="OrthoDB" id="2734473at2"/>
<sequence length="340" mass="38879">MMLEQSKKIINPAAGAIVMALGIFLFGALRVFSDHGEIFAFVYLIISLLIFTMLIRQSFQKDFWRLFLRNPVNSFVFGSWIAGLSVLCQVLIEYFPSLRNFVLVGTIGATILWIFFLIICVHNFKQLWQRPNFHATHGVVLLSTVATQAIVILWAGVLPVLPGFLALGTLILGIFFYLNGLALIVIRYKRGKWSLDEDWANTNCIIHGALSITGLAIVSVNMFSATFVLGYWLMVVLVMVMIETVELWRGFVRVKKRGWIQGVFTYHISQWSRNFTFGMFYAFTMVMLDIPKYTTSFIEVQKVVLISWAWVVMFALIIEIALWGRASFTRSERLDMHPES</sequence>
<dbReference type="GO" id="GO:0055085">
    <property type="term" value="P:transmembrane transport"/>
    <property type="evidence" value="ECO:0007669"/>
    <property type="project" value="InterPro"/>
</dbReference>
<comment type="subcellular location">
    <subcellularLocation>
        <location evidence="1">Membrane</location>
        <topology evidence="1">Multi-pass membrane protein</topology>
    </subcellularLocation>
</comment>
<dbReference type="GO" id="GO:0016020">
    <property type="term" value="C:membrane"/>
    <property type="evidence" value="ECO:0007669"/>
    <property type="project" value="UniProtKB-SubCell"/>
</dbReference>
<dbReference type="Gene3D" id="1.50.10.150">
    <property type="entry name" value="Voltage-dependent anion channel"/>
    <property type="match status" value="1"/>
</dbReference>
<feature type="transmembrane region" description="Helical" evidence="5">
    <location>
        <begin position="229"/>
        <end position="251"/>
    </location>
</feature>
<keyword evidence="4 5" id="KW-0472">Membrane</keyword>
<feature type="transmembrane region" description="Helical" evidence="5">
    <location>
        <begin position="75"/>
        <end position="95"/>
    </location>
</feature>
<keyword evidence="2 5" id="KW-0812">Transmembrane</keyword>
<dbReference type="EMBL" id="FOSB01000003">
    <property type="protein sequence ID" value="SFJ68357.1"/>
    <property type="molecule type" value="Genomic_DNA"/>
</dbReference>
<feature type="transmembrane region" description="Helical" evidence="5">
    <location>
        <begin position="12"/>
        <end position="32"/>
    </location>
</feature>
<keyword evidence="7" id="KW-1185">Reference proteome</keyword>
<reference evidence="7" key="1">
    <citation type="submission" date="2016-10" db="EMBL/GenBank/DDBJ databases">
        <authorList>
            <person name="Varghese N."/>
            <person name="Submissions S."/>
        </authorList>
    </citation>
    <scope>NUCLEOTIDE SEQUENCE [LARGE SCALE GENOMIC DNA]</scope>
    <source>
        <strain evidence="7">CGMCC 1.3704</strain>
    </source>
</reference>
<evidence type="ECO:0000256" key="3">
    <source>
        <dbReference type="ARBA" id="ARBA00022989"/>
    </source>
</evidence>
<protein>
    <submittedName>
        <fullName evidence="6">Voltage-dependent anion channel</fullName>
    </submittedName>
</protein>
<dbReference type="AlphaFoldDB" id="A0A1I3TFV5"/>
<evidence type="ECO:0000256" key="1">
    <source>
        <dbReference type="ARBA" id="ARBA00004141"/>
    </source>
</evidence>
<dbReference type="InterPro" id="IPR004695">
    <property type="entry name" value="SLAC1/Mae1/Ssu1/TehA"/>
</dbReference>
<dbReference type="RefSeq" id="WP_075035907.1">
    <property type="nucleotide sequence ID" value="NZ_FOSB01000003.1"/>
</dbReference>
<feature type="transmembrane region" description="Helical" evidence="5">
    <location>
        <begin position="200"/>
        <end position="223"/>
    </location>
</feature>
<proteinExistence type="predicted"/>
<evidence type="ECO:0000256" key="5">
    <source>
        <dbReference type="SAM" id="Phobius"/>
    </source>
</evidence>
<organism evidence="6 7">
    <name type="scientific">Halobacillus dabanensis</name>
    <dbReference type="NCBI Taxonomy" id="240302"/>
    <lineage>
        <taxon>Bacteria</taxon>
        <taxon>Bacillati</taxon>
        <taxon>Bacillota</taxon>
        <taxon>Bacilli</taxon>
        <taxon>Bacillales</taxon>
        <taxon>Bacillaceae</taxon>
        <taxon>Halobacillus</taxon>
    </lineage>
</organism>
<feature type="transmembrane region" description="Helical" evidence="5">
    <location>
        <begin position="133"/>
        <end position="157"/>
    </location>
</feature>
<feature type="transmembrane region" description="Helical" evidence="5">
    <location>
        <begin position="101"/>
        <end position="121"/>
    </location>
</feature>
<feature type="transmembrane region" description="Helical" evidence="5">
    <location>
        <begin position="163"/>
        <end position="188"/>
    </location>
</feature>
<name>A0A1I3TFV5_HALDA</name>
<evidence type="ECO:0000313" key="7">
    <source>
        <dbReference type="Proteomes" id="UP000183557"/>
    </source>
</evidence>
<feature type="transmembrane region" description="Helical" evidence="5">
    <location>
        <begin position="303"/>
        <end position="323"/>
    </location>
</feature>
<gene>
    <name evidence="6" type="ORF">SAMN04487936_103316</name>
</gene>
<accession>A0A1I3TFV5</accession>
<feature type="transmembrane region" description="Helical" evidence="5">
    <location>
        <begin position="271"/>
        <end position="291"/>
    </location>
</feature>
<dbReference type="Proteomes" id="UP000183557">
    <property type="component" value="Unassembled WGS sequence"/>
</dbReference>
<feature type="transmembrane region" description="Helical" evidence="5">
    <location>
        <begin position="38"/>
        <end position="55"/>
    </location>
</feature>
<dbReference type="Pfam" id="PF03595">
    <property type="entry name" value="SLAC1"/>
    <property type="match status" value="1"/>
</dbReference>
<dbReference type="InterPro" id="IPR038665">
    <property type="entry name" value="Voltage-dep_anion_channel_sf"/>
</dbReference>
<evidence type="ECO:0000256" key="4">
    <source>
        <dbReference type="ARBA" id="ARBA00023136"/>
    </source>
</evidence>